<comment type="caution">
    <text evidence="2">The sequence shown here is derived from an EMBL/GenBank/DDBJ whole genome shotgun (WGS) entry which is preliminary data.</text>
</comment>
<organism evidence="2 3">
    <name type="scientific">Acetobacter lambici</name>
    <dbReference type="NCBI Taxonomy" id="1332824"/>
    <lineage>
        <taxon>Bacteria</taxon>
        <taxon>Pseudomonadati</taxon>
        <taxon>Pseudomonadota</taxon>
        <taxon>Alphaproteobacteria</taxon>
        <taxon>Acetobacterales</taxon>
        <taxon>Acetobacteraceae</taxon>
        <taxon>Acetobacter</taxon>
    </lineage>
</organism>
<accession>A0ABT1F4N8</accession>
<sequence>MLESVFKIGQKMFNFYVFYFVVMVLLCVEAFVAHVYAWDLDHEMYYGARLLHGELVWTSEFHDKLPFVPFLFIIPAYFKSIDVFQIISMGLIFSTSIFMKNIFEKLYQNYKISNSIYYFCTALYPFLLCFSYNSFATINCIGVSFYVLSFLLLIKENFLVDEKKVIQISTLLLGSMLAAMAISIRPYYLPSYGVILILSVLLSQENKTIKNYLWMFGKISMWVMAIAVWGFFLNAFPYVVTGQFASFLDGLAMLASPINPISGPESFFMFARKTPDLFFWGSWSLMGILVVSGLVVDKRNFSRLEIKIFSISFLSGVALLFFIISQHYWEHYIQLFMGNFCICVMAFLVWQSECKLPAMLYQPLFGLTHGVPIGLKM</sequence>
<keyword evidence="1" id="KW-0812">Transmembrane</keyword>
<keyword evidence="3" id="KW-1185">Reference proteome</keyword>
<name>A0ABT1F4N8_9PROT</name>
<feature type="transmembrane region" description="Helical" evidence="1">
    <location>
        <begin position="331"/>
        <end position="350"/>
    </location>
</feature>
<evidence type="ECO:0000256" key="1">
    <source>
        <dbReference type="SAM" id="Phobius"/>
    </source>
</evidence>
<dbReference type="RefSeq" id="WP_253544578.1">
    <property type="nucleotide sequence ID" value="NZ_JAMYZY010000118.1"/>
</dbReference>
<gene>
    <name evidence="2" type="ORF">NKW50_16540</name>
</gene>
<evidence type="ECO:0008006" key="4">
    <source>
        <dbReference type="Google" id="ProtNLM"/>
    </source>
</evidence>
<feature type="transmembrane region" description="Helical" evidence="1">
    <location>
        <begin position="188"/>
        <end position="204"/>
    </location>
</feature>
<evidence type="ECO:0000313" key="3">
    <source>
        <dbReference type="Proteomes" id="UP001523528"/>
    </source>
</evidence>
<protein>
    <recommendedName>
        <fullName evidence="4">Glycosyltransferase RgtA/B/C/D-like domain-containing protein</fullName>
    </recommendedName>
</protein>
<keyword evidence="1" id="KW-0472">Membrane</keyword>
<proteinExistence type="predicted"/>
<feature type="transmembrane region" description="Helical" evidence="1">
    <location>
        <begin position="110"/>
        <end position="128"/>
    </location>
</feature>
<dbReference type="Proteomes" id="UP001523528">
    <property type="component" value="Unassembled WGS sequence"/>
</dbReference>
<feature type="transmembrane region" description="Helical" evidence="1">
    <location>
        <begin position="277"/>
        <end position="296"/>
    </location>
</feature>
<feature type="transmembrane region" description="Helical" evidence="1">
    <location>
        <begin position="308"/>
        <end position="325"/>
    </location>
</feature>
<reference evidence="2 3" key="1">
    <citation type="submission" date="2022-06" db="EMBL/GenBank/DDBJ databases">
        <title>Acetobacer genomes from food samples.</title>
        <authorList>
            <person name="Sombolestani A."/>
        </authorList>
    </citation>
    <scope>NUCLEOTIDE SEQUENCE [LARGE SCALE GENOMIC DNA]</scope>
    <source>
        <strain evidence="2 3">R-83285</strain>
    </source>
</reference>
<feature type="transmembrane region" description="Helical" evidence="1">
    <location>
        <begin position="67"/>
        <end position="98"/>
    </location>
</feature>
<evidence type="ECO:0000313" key="2">
    <source>
        <dbReference type="EMBL" id="MCP1260162.1"/>
    </source>
</evidence>
<keyword evidence="1" id="KW-1133">Transmembrane helix</keyword>
<feature type="transmembrane region" description="Helical" evidence="1">
    <location>
        <begin position="12"/>
        <end position="37"/>
    </location>
</feature>
<feature type="transmembrane region" description="Helical" evidence="1">
    <location>
        <begin position="216"/>
        <end position="240"/>
    </location>
</feature>
<dbReference type="EMBL" id="JAMYZZ010000106">
    <property type="protein sequence ID" value="MCP1260162.1"/>
    <property type="molecule type" value="Genomic_DNA"/>
</dbReference>